<protein>
    <recommendedName>
        <fullName evidence="3">Rho termination factor N-terminal domain-containing protein</fullName>
    </recommendedName>
</protein>
<comment type="caution">
    <text evidence="2">The sequence shown here is derived from an EMBL/GenBank/DDBJ whole genome shotgun (WGS) entry which is preliminary data.</text>
</comment>
<accession>X1S2T5</accession>
<dbReference type="AlphaFoldDB" id="X1S2T5"/>
<sequence length="76" mass="8463">MVEKKEKLDVEKKVEETPEGEKPKGKEPEAPKNPKGFDELMNKSVADLTAMAEEKGLDIKSYITKEDAAKAILESE</sequence>
<feature type="region of interest" description="Disordered" evidence="1">
    <location>
        <begin position="1"/>
        <end position="38"/>
    </location>
</feature>
<evidence type="ECO:0000313" key="2">
    <source>
        <dbReference type="EMBL" id="GAI87362.1"/>
    </source>
</evidence>
<name>X1S2T5_9ZZZZ</name>
<organism evidence="2">
    <name type="scientific">marine sediment metagenome</name>
    <dbReference type="NCBI Taxonomy" id="412755"/>
    <lineage>
        <taxon>unclassified sequences</taxon>
        <taxon>metagenomes</taxon>
        <taxon>ecological metagenomes</taxon>
    </lineage>
</organism>
<evidence type="ECO:0000256" key="1">
    <source>
        <dbReference type="SAM" id="MobiDB-lite"/>
    </source>
</evidence>
<proteinExistence type="predicted"/>
<dbReference type="EMBL" id="BARW01006244">
    <property type="protein sequence ID" value="GAI87362.1"/>
    <property type="molecule type" value="Genomic_DNA"/>
</dbReference>
<reference evidence="2" key="1">
    <citation type="journal article" date="2014" name="Front. Microbiol.">
        <title>High frequency of phylogenetically diverse reductive dehalogenase-homologous genes in deep subseafloor sedimentary metagenomes.</title>
        <authorList>
            <person name="Kawai M."/>
            <person name="Futagami T."/>
            <person name="Toyoda A."/>
            <person name="Takaki Y."/>
            <person name="Nishi S."/>
            <person name="Hori S."/>
            <person name="Arai W."/>
            <person name="Tsubouchi T."/>
            <person name="Morono Y."/>
            <person name="Uchiyama I."/>
            <person name="Ito T."/>
            <person name="Fujiyama A."/>
            <person name="Inagaki F."/>
            <person name="Takami H."/>
        </authorList>
    </citation>
    <scope>NUCLEOTIDE SEQUENCE</scope>
    <source>
        <strain evidence="2">Expedition CK06-06</strain>
    </source>
</reference>
<evidence type="ECO:0008006" key="3">
    <source>
        <dbReference type="Google" id="ProtNLM"/>
    </source>
</evidence>
<gene>
    <name evidence="2" type="ORF">S12H4_13105</name>
</gene>